<reference evidence="2" key="1">
    <citation type="submission" date="2016-10" db="EMBL/GenBank/DDBJ databases">
        <authorList>
            <person name="Varghese N."/>
            <person name="Submissions S."/>
        </authorList>
    </citation>
    <scope>NUCLEOTIDE SEQUENCE [LARGE SCALE GENOMIC DNA]</scope>
    <source>
        <strain evidence="2">CGMCC 1.7062</strain>
    </source>
</reference>
<evidence type="ECO:0000313" key="2">
    <source>
        <dbReference type="Proteomes" id="UP000236721"/>
    </source>
</evidence>
<dbReference type="AlphaFoldDB" id="A0A1H5ZL60"/>
<dbReference type="NCBIfam" id="TIGR02610">
    <property type="entry name" value="PHA_gran_rgn"/>
    <property type="match status" value="1"/>
</dbReference>
<gene>
    <name evidence="1" type="ORF">SAMN04488244_11253</name>
</gene>
<accession>A0A1H5ZL60</accession>
<name>A0A1H5ZL60_9VIBR</name>
<protein>
    <submittedName>
        <fullName evidence="1">Putative polyhydroxyalkanoic acid system protein</fullName>
    </submittedName>
</protein>
<proteinExistence type="predicted"/>
<dbReference type="OrthoDB" id="287584at2"/>
<keyword evidence="2" id="KW-1185">Reference proteome</keyword>
<dbReference type="RefSeq" id="WP_103880812.1">
    <property type="nucleotide sequence ID" value="NZ_FNVG01000012.1"/>
</dbReference>
<organism evidence="1 2">
    <name type="scientific">Vibrio hangzhouensis</name>
    <dbReference type="NCBI Taxonomy" id="462991"/>
    <lineage>
        <taxon>Bacteria</taxon>
        <taxon>Pseudomonadati</taxon>
        <taxon>Pseudomonadota</taxon>
        <taxon>Gammaproteobacteria</taxon>
        <taxon>Vibrionales</taxon>
        <taxon>Vibrionaceae</taxon>
        <taxon>Vibrio</taxon>
    </lineage>
</organism>
<dbReference type="InterPro" id="IPR013433">
    <property type="entry name" value="PHA_gran_rgn"/>
</dbReference>
<dbReference type="Proteomes" id="UP000236721">
    <property type="component" value="Unassembled WGS sequence"/>
</dbReference>
<sequence>MLIFIERNHELSHSQARNVAEQVANELEQEFGLRWHWDDEHLHFQHHSARGWLLPTSGKLSMNIRLGFAASLFAYSIEQHISLRLDELLG</sequence>
<dbReference type="Pfam" id="PF09650">
    <property type="entry name" value="PHA_gran_rgn"/>
    <property type="match status" value="1"/>
</dbReference>
<evidence type="ECO:0000313" key="1">
    <source>
        <dbReference type="EMBL" id="SEG37273.1"/>
    </source>
</evidence>
<dbReference type="EMBL" id="FNVG01000012">
    <property type="protein sequence ID" value="SEG37273.1"/>
    <property type="molecule type" value="Genomic_DNA"/>
</dbReference>